<dbReference type="Proteomes" id="UP000570851">
    <property type="component" value="Unassembled WGS sequence"/>
</dbReference>
<gene>
    <name evidence="1" type="ORF">GNE12_05520</name>
</gene>
<organism evidence="1 2">
    <name type="scientific">Trichormus variabilis N2B</name>
    <dbReference type="NCBI Taxonomy" id="2681315"/>
    <lineage>
        <taxon>Bacteria</taxon>
        <taxon>Bacillati</taxon>
        <taxon>Cyanobacteriota</taxon>
        <taxon>Cyanophyceae</taxon>
        <taxon>Nostocales</taxon>
        <taxon>Nostocaceae</taxon>
        <taxon>Trichormus</taxon>
    </lineage>
</organism>
<protein>
    <submittedName>
        <fullName evidence="1">Uncharacterized protein</fullName>
    </submittedName>
</protein>
<keyword evidence="2" id="KW-1185">Reference proteome</keyword>
<dbReference type="EMBL" id="JACKZP010000013">
    <property type="protein sequence ID" value="MBC1301373.1"/>
    <property type="molecule type" value="Genomic_DNA"/>
</dbReference>
<evidence type="ECO:0000313" key="2">
    <source>
        <dbReference type="Proteomes" id="UP000570851"/>
    </source>
</evidence>
<proteinExistence type="predicted"/>
<dbReference type="GeneID" id="58726821"/>
<sequence>MFYFPGELFLQAYSLPLIAEVRPQRDYFIEYPQQIPVGTKASVFYNRQFGYYAAHYKQASKIPSQAILVLNEGEGAIAIFPGEPDSAIENTANTNILSPVYTLENNGTLAVPTGMVFIRFTEGVDIESQQVAINQAGYEVAKTLVYAPNAGWLRAKTNKIADALKGITQLSVIHNVENVEPQMLMERQLREK</sequence>
<name>A0ABR6S4X3_ANAVA</name>
<comment type="caution">
    <text evidence="1">The sequence shown here is derived from an EMBL/GenBank/DDBJ whole genome shotgun (WGS) entry which is preliminary data.</text>
</comment>
<dbReference type="RefSeq" id="WP_011320701.1">
    <property type="nucleotide sequence ID" value="NZ_JACKZP010000013.1"/>
</dbReference>
<evidence type="ECO:0000313" key="1">
    <source>
        <dbReference type="EMBL" id="MBC1301373.1"/>
    </source>
</evidence>
<reference evidence="1 2" key="1">
    <citation type="submission" date="2019-11" db="EMBL/GenBank/DDBJ databases">
        <title>Comparison of genomes from free-living endosymbiotic cyanobacteria isolated from Azolla.</title>
        <authorList>
            <person name="Thiel T."/>
            <person name="Pratte B."/>
        </authorList>
    </citation>
    <scope>NUCLEOTIDE SEQUENCE [LARGE SCALE GENOMIC DNA]</scope>
    <source>
        <strain evidence="1 2">N2B</strain>
    </source>
</reference>
<accession>A0ABR6S4X3</accession>